<feature type="region of interest" description="Disordered" evidence="5">
    <location>
        <begin position="237"/>
        <end position="299"/>
    </location>
</feature>
<proteinExistence type="inferred from homology"/>
<dbReference type="GO" id="GO:0015629">
    <property type="term" value="C:actin cytoskeleton"/>
    <property type="evidence" value="ECO:0007669"/>
    <property type="project" value="TreeGrafter"/>
</dbReference>
<keyword evidence="2" id="KW-0963">Cytoplasm</keyword>
<dbReference type="GO" id="GO:0003779">
    <property type="term" value="F:actin binding"/>
    <property type="evidence" value="ECO:0007669"/>
    <property type="project" value="TreeGrafter"/>
</dbReference>
<keyword evidence="3" id="KW-0597">Phosphoprotein</keyword>
<comment type="caution">
    <text evidence="6">The sequence shown here is derived from an EMBL/GenBank/DDBJ whole genome shotgun (WGS) entry which is preliminary data.</text>
</comment>
<evidence type="ECO:0000313" key="6">
    <source>
        <dbReference type="EMBL" id="KAG5199067.1"/>
    </source>
</evidence>
<dbReference type="GO" id="GO:0030018">
    <property type="term" value="C:Z disc"/>
    <property type="evidence" value="ECO:0007669"/>
    <property type="project" value="TreeGrafter"/>
</dbReference>
<dbReference type="PANTHER" id="PTHR24217">
    <property type="entry name" value="PUTATIVE-RELATED"/>
    <property type="match status" value="1"/>
</dbReference>
<protein>
    <submittedName>
        <fullName evidence="6">Uncharacterized protein</fullName>
    </submittedName>
</protein>
<dbReference type="Proteomes" id="UP000664991">
    <property type="component" value="Unassembled WGS sequence"/>
</dbReference>
<evidence type="ECO:0000256" key="2">
    <source>
        <dbReference type="ARBA" id="ARBA00022490"/>
    </source>
</evidence>
<name>A0A835ZRJ3_SHEEP</name>
<dbReference type="EMBL" id="JAEMGP010000016">
    <property type="protein sequence ID" value="KAG5199067.1"/>
    <property type="molecule type" value="Genomic_DNA"/>
</dbReference>
<organism evidence="6 7">
    <name type="scientific">Ovis aries</name>
    <name type="common">Sheep</name>
    <dbReference type="NCBI Taxonomy" id="9940"/>
    <lineage>
        <taxon>Eukaryota</taxon>
        <taxon>Metazoa</taxon>
        <taxon>Chordata</taxon>
        <taxon>Craniata</taxon>
        <taxon>Vertebrata</taxon>
        <taxon>Euteleostomi</taxon>
        <taxon>Mammalia</taxon>
        <taxon>Eutheria</taxon>
        <taxon>Laurasiatheria</taxon>
        <taxon>Artiodactyla</taxon>
        <taxon>Ruminantia</taxon>
        <taxon>Pecora</taxon>
        <taxon>Bovidae</taxon>
        <taxon>Caprinae</taxon>
        <taxon>Ovis</taxon>
    </lineage>
</organism>
<evidence type="ECO:0000313" key="7">
    <source>
        <dbReference type="Proteomes" id="UP000664991"/>
    </source>
</evidence>
<dbReference type="GO" id="GO:0032233">
    <property type="term" value="P:positive regulation of actin filament bundle assembly"/>
    <property type="evidence" value="ECO:0007669"/>
    <property type="project" value="TreeGrafter"/>
</dbReference>
<feature type="compositionally biased region" description="Basic and acidic residues" evidence="5">
    <location>
        <begin position="10"/>
        <end position="20"/>
    </location>
</feature>
<comment type="subcellular location">
    <subcellularLocation>
        <location evidence="1">Cytoplasm</location>
    </subcellularLocation>
</comment>
<sequence>MGNTTPQKPEMQDNEERASRNQDQPQLPKNVNVSGFLTGETQDLDPGLPDTGFLRGRFSEKCPPCPSGFQEHPQLVFTKPLITGSLSAFGAPPDEVYLCDSPAEPAPAVLGPPSQGDSHVSFPSWEDGTTLQPPPAKPLLLPHGPLRPGPRLTPVVGPVPHPMAEDLTTTYTQKAKQAKLQRAESLQERSVKEAKTKCGTIASLLSTAPNLHSKGVLMFKKRWQRDKKYPLVSFGAAAGTSAEEEDGLPPTSEPELDEEAFSYPAASPTSPTGTAPTWTRSYQAELRHSRGPGAGRAAE</sequence>
<dbReference type="PANTHER" id="PTHR24217:SF10">
    <property type="entry name" value="SYNAPTOPODIN 2-LIKE PROTEIN"/>
    <property type="match status" value="1"/>
</dbReference>
<accession>A0A835ZRJ3</accession>
<feature type="compositionally biased region" description="Polar residues" evidence="5">
    <location>
        <begin position="21"/>
        <end position="41"/>
    </location>
</feature>
<feature type="region of interest" description="Disordered" evidence="5">
    <location>
        <begin position="1"/>
        <end position="57"/>
    </location>
</feature>
<reference evidence="6 7" key="1">
    <citation type="submission" date="2020-12" db="EMBL/GenBank/DDBJ databases">
        <title>De novo assembly of Tibetan sheep genome.</title>
        <authorList>
            <person name="Li X."/>
        </authorList>
    </citation>
    <scope>NUCLEOTIDE SEQUENCE [LARGE SCALE GENOMIC DNA]</scope>
    <source>
        <tissue evidence="6">Heart</tissue>
    </source>
</reference>
<feature type="compositionally biased region" description="Low complexity" evidence="5">
    <location>
        <begin position="261"/>
        <end position="277"/>
    </location>
</feature>
<evidence type="ECO:0000256" key="5">
    <source>
        <dbReference type="SAM" id="MobiDB-lite"/>
    </source>
</evidence>
<evidence type="ECO:0000256" key="4">
    <source>
        <dbReference type="ARBA" id="ARBA00038161"/>
    </source>
</evidence>
<dbReference type="InterPro" id="IPR051976">
    <property type="entry name" value="Synaptopodin_domain"/>
</dbReference>
<dbReference type="GO" id="GO:0005634">
    <property type="term" value="C:nucleus"/>
    <property type="evidence" value="ECO:0007669"/>
    <property type="project" value="TreeGrafter"/>
</dbReference>
<evidence type="ECO:0000256" key="3">
    <source>
        <dbReference type="ARBA" id="ARBA00022553"/>
    </source>
</evidence>
<feature type="region of interest" description="Disordered" evidence="5">
    <location>
        <begin position="102"/>
        <end position="135"/>
    </location>
</feature>
<evidence type="ECO:0000256" key="1">
    <source>
        <dbReference type="ARBA" id="ARBA00004496"/>
    </source>
</evidence>
<gene>
    <name evidence="6" type="ORF">JEQ12_006767</name>
</gene>
<comment type="similarity">
    <text evidence="4">Belongs to the synaptopodin family.</text>
</comment>
<dbReference type="AlphaFoldDB" id="A0A835ZRJ3"/>